<dbReference type="InterPro" id="IPR014729">
    <property type="entry name" value="Rossmann-like_a/b/a_fold"/>
</dbReference>
<dbReference type="Gene3D" id="3.40.50.620">
    <property type="entry name" value="HUPs"/>
    <property type="match status" value="1"/>
</dbReference>
<evidence type="ECO:0000313" key="4">
    <source>
        <dbReference type="Proteomes" id="UP000011550"/>
    </source>
</evidence>
<evidence type="ECO:0000259" key="2">
    <source>
        <dbReference type="Pfam" id="PF00733"/>
    </source>
</evidence>
<reference evidence="3 4" key="1">
    <citation type="journal article" date="2014" name="PLoS Genet.">
        <title>Phylogenetically driven sequencing of extremely halophilic archaea reveals strategies for static and dynamic osmo-response.</title>
        <authorList>
            <person name="Becker E.A."/>
            <person name="Seitzer P.M."/>
            <person name="Tritt A."/>
            <person name="Larsen D."/>
            <person name="Krusor M."/>
            <person name="Yao A.I."/>
            <person name="Wu D."/>
            <person name="Madern D."/>
            <person name="Eisen J.A."/>
            <person name="Darling A.E."/>
            <person name="Facciotti M.T."/>
        </authorList>
    </citation>
    <scope>NUCLEOTIDE SEQUENCE [LARGE SCALE GENOMIC DNA]</scope>
    <source>
        <strain evidence="3 4">ATCC BAA-1512</strain>
    </source>
</reference>
<dbReference type="AlphaFoldDB" id="M0IRL6"/>
<protein>
    <recommendedName>
        <fullName evidence="2">Asparagine synthetase domain-containing protein</fullName>
    </recommendedName>
</protein>
<keyword evidence="4" id="KW-1185">Reference proteome</keyword>
<feature type="compositionally biased region" description="Polar residues" evidence="1">
    <location>
        <begin position="563"/>
        <end position="580"/>
    </location>
</feature>
<dbReference type="GO" id="GO:0006529">
    <property type="term" value="P:asparagine biosynthetic process"/>
    <property type="evidence" value="ECO:0007669"/>
    <property type="project" value="InterPro"/>
</dbReference>
<proteinExistence type="predicted"/>
<accession>M0IRL6</accession>
<dbReference type="RefSeq" id="WP_008317976.1">
    <property type="nucleotide sequence ID" value="NZ_AOLN01000004.1"/>
</dbReference>
<dbReference type="InterPro" id="IPR001962">
    <property type="entry name" value="Asn_synthase"/>
</dbReference>
<evidence type="ECO:0000256" key="1">
    <source>
        <dbReference type="SAM" id="MobiDB-lite"/>
    </source>
</evidence>
<dbReference type="GO" id="GO:0004066">
    <property type="term" value="F:asparagine synthase (glutamine-hydrolyzing) activity"/>
    <property type="evidence" value="ECO:0007669"/>
    <property type="project" value="InterPro"/>
</dbReference>
<dbReference type="Pfam" id="PF00733">
    <property type="entry name" value="Asn_synthase"/>
    <property type="match status" value="1"/>
</dbReference>
<sequence length="580" mass="65119">MNKELFGVLDDDGAFDRLASRSSFDWVADGDRATVAIRDPALGFHGRSATYSDDRGTCILWGEVFPPDDVSIPSAQYALDRFDAVGRDAFAELNGSFLAFVECGDDAVLVTDPLRTCQCFYADTPDGRVFGTNPQRVLSAVPDTRVDRRGLLEYVHMGVVVDERTVFDRLSCLPFDGYITPTETGTLSRFVYDPADPDEFDYVGELASRLARAVERRTSYPGRQGLLLSGGYDSRSIVAQHPGIDVCYTLGTPDHPEVETARAIATQYGATHETLVADENYINVDDAVIEYSLGTRESIHVHHAGCDDKVNVDTIFHGLFFDTLLRGHFLPRNVLDLFGNRFPLNGLDPNPDPTEVLSSKFGYHPACDRVFPDCDDFDTSMEFIDDVVSGQLDKWADRYDNVYDSIALVGIQNQPTLPFHFELSDNYIESFVAADAELIDWHLKTPPEERNTETMKRALRRLDPDIFRHRPPDRPYHSHRKNQVEKFLRRKIPFIEPFSSPWPDLQVQYAANELDRKLFPGYACIHDLPARVKLRINDITTWINAAVDDAALTPRDVLCPSNEPLSNSTPATHATHSTES</sequence>
<dbReference type="STRING" id="662479.C440_02613"/>
<organism evidence="3 4">
    <name type="scientific">Haloferax mucosum ATCC BAA-1512</name>
    <dbReference type="NCBI Taxonomy" id="662479"/>
    <lineage>
        <taxon>Archaea</taxon>
        <taxon>Methanobacteriati</taxon>
        <taxon>Methanobacteriota</taxon>
        <taxon>Stenosarchaea group</taxon>
        <taxon>Halobacteria</taxon>
        <taxon>Halobacteriales</taxon>
        <taxon>Haloferacaceae</taxon>
        <taxon>Haloferax</taxon>
    </lineage>
</organism>
<dbReference type="SUPFAM" id="SSF52402">
    <property type="entry name" value="Adenine nucleotide alpha hydrolases-like"/>
    <property type="match status" value="1"/>
</dbReference>
<evidence type="ECO:0000313" key="3">
    <source>
        <dbReference type="EMBL" id="ELZ98104.1"/>
    </source>
</evidence>
<dbReference type="PATRIC" id="fig|662479.7.peg.536"/>
<feature type="region of interest" description="Disordered" evidence="1">
    <location>
        <begin position="561"/>
        <end position="580"/>
    </location>
</feature>
<dbReference type="EMBL" id="AOLN01000004">
    <property type="protein sequence ID" value="ELZ98104.1"/>
    <property type="molecule type" value="Genomic_DNA"/>
</dbReference>
<comment type="caution">
    <text evidence="3">The sequence shown here is derived from an EMBL/GenBank/DDBJ whole genome shotgun (WGS) entry which is preliminary data.</text>
</comment>
<feature type="domain" description="Asparagine synthetase" evidence="2">
    <location>
        <begin position="206"/>
        <end position="290"/>
    </location>
</feature>
<gene>
    <name evidence="3" type="ORF">C440_02613</name>
</gene>
<dbReference type="Proteomes" id="UP000011550">
    <property type="component" value="Unassembled WGS sequence"/>
</dbReference>
<dbReference type="OrthoDB" id="297261at2157"/>
<name>M0IRL6_9EURY</name>